<feature type="region of interest" description="Disordered" evidence="3">
    <location>
        <begin position="1"/>
        <end position="375"/>
    </location>
</feature>
<evidence type="ECO:0000259" key="5">
    <source>
        <dbReference type="PROSITE" id="PS50219"/>
    </source>
</evidence>
<dbReference type="InterPro" id="IPR001180">
    <property type="entry name" value="CNH_dom"/>
</dbReference>
<dbReference type="Gene3D" id="1.20.900.10">
    <property type="entry name" value="Dbl homology (DH) domain"/>
    <property type="match status" value="1"/>
</dbReference>
<feature type="region of interest" description="Disordered" evidence="3">
    <location>
        <begin position="387"/>
        <end position="573"/>
    </location>
</feature>
<feature type="compositionally biased region" description="Polar residues" evidence="3">
    <location>
        <begin position="50"/>
        <end position="61"/>
    </location>
</feature>
<evidence type="ECO:0000313" key="7">
    <source>
        <dbReference type="Proteomes" id="UP001498771"/>
    </source>
</evidence>
<feature type="region of interest" description="Disordered" evidence="3">
    <location>
        <begin position="683"/>
        <end position="786"/>
    </location>
</feature>
<feature type="compositionally biased region" description="Low complexity" evidence="3">
    <location>
        <begin position="518"/>
        <end position="529"/>
    </location>
</feature>
<feature type="compositionally biased region" description="Low complexity" evidence="3">
    <location>
        <begin position="756"/>
        <end position="767"/>
    </location>
</feature>
<dbReference type="InterPro" id="IPR057283">
    <property type="entry name" value="RGF3_WH"/>
</dbReference>
<protein>
    <submittedName>
        <fullName evidence="6">CNH domain-containing protein</fullName>
    </submittedName>
</protein>
<feature type="compositionally biased region" description="Basic and acidic residues" evidence="3">
    <location>
        <begin position="1"/>
        <end position="24"/>
    </location>
</feature>
<dbReference type="GeneID" id="90041046"/>
<gene>
    <name evidence="6" type="ORF">BZA70DRAFT_91407</name>
</gene>
<dbReference type="Pfam" id="PF15405">
    <property type="entry name" value="PH_5"/>
    <property type="match status" value="1"/>
</dbReference>
<reference evidence="6 7" key="1">
    <citation type="submission" date="2024-03" db="EMBL/GenBank/DDBJ databases">
        <title>Genome-scale model development and genomic sequencing of the oleaginous clade Lipomyces.</title>
        <authorList>
            <consortium name="Lawrence Berkeley National Laboratory"/>
            <person name="Czajka J.J."/>
            <person name="Han Y."/>
            <person name="Kim J."/>
            <person name="Mondo S.J."/>
            <person name="Hofstad B.A."/>
            <person name="Robles A."/>
            <person name="Haridas S."/>
            <person name="Riley R."/>
            <person name="LaButti K."/>
            <person name="Pangilinan J."/>
            <person name="Andreopoulos W."/>
            <person name="Lipzen A."/>
            <person name="Yan J."/>
            <person name="Wang M."/>
            <person name="Ng V."/>
            <person name="Grigoriev I.V."/>
            <person name="Spatafora J.W."/>
            <person name="Magnuson J.K."/>
            <person name="Baker S.E."/>
            <person name="Pomraning K.R."/>
        </authorList>
    </citation>
    <scope>NUCLEOTIDE SEQUENCE [LARGE SCALE GENOMIC DNA]</scope>
    <source>
        <strain evidence="6 7">Phaff 52-87</strain>
    </source>
</reference>
<dbReference type="InterPro" id="IPR035899">
    <property type="entry name" value="DBL_dom_sf"/>
</dbReference>
<evidence type="ECO:0000256" key="3">
    <source>
        <dbReference type="SAM" id="MobiDB-lite"/>
    </source>
</evidence>
<dbReference type="Proteomes" id="UP001498771">
    <property type="component" value="Unassembled WGS sequence"/>
</dbReference>
<dbReference type="InterPro" id="IPR000219">
    <property type="entry name" value="DH_dom"/>
</dbReference>
<dbReference type="PANTHER" id="PTHR46572:SF1">
    <property type="entry name" value="RHO1 GUANINE NUCLEOTIDE EXCHANGE FACTOR TUS1"/>
    <property type="match status" value="1"/>
</dbReference>
<comment type="caution">
    <text evidence="6">The sequence shown here is derived from an EMBL/GenBank/DDBJ whole genome shotgun (WGS) entry which is preliminary data.</text>
</comment>
<proteinExistence type="predicted"/>
<dbReference type="SUPFAM" id="SSF50729">
    <property type="entry name" value="PH domain-like"/>
    <property type="match status" value="1"/>
</dbReference>
<name>A0ABR1F0Y7_9ASCO</name>
<feature type="compositionally biased region" description="Low complexity" evidence="3">
    <location>
        <begin position="390"/>
        <end position="418"/>
    </location>
</feature>
<feature type="compositionally biased region" description="Basic and acidic residues" evidence="3">
    <location>
        <begin position="154"/>
        <end position="169"/>
    </location>
</feature>
<keyword evidence="1" id="KW-0597">Phosphoprotein</keyword>
<dbReference type="PROSITE" id="PS50219">
    <property type="entry name" value="CNH"/>
    <property type="match status" value="1"/>
</dbReference>
<dbReference type="RefSeq" id="XP_064765761.1">
    <property type="nucleotide sequence ID" value="XM_064915534.1"/>
</dbReference>
<dbReference type="InterPro" id="IPR041675">
    <property type="entry name" value="PH_5"/>
</dbReference>
<dbReference type="SUPFAM" id="SSF48065">
    <property type="entry name" value="DBL homology domain (DH-domain)"/>
    <property type="match status" value="1"/>
</dbReference>
<dbReference type="Pfam" id="PF00780">
    <property type="entry name" value="CNH"/>
    <property type="match status" value="1"/>
</dbReference>
<feature type="compositionally biased region" description="Low complexity" evidence="3">
    <location>
        <begin position="718"/>
        <end position="744"/>
    </location>
</feature>
<dbReference type="Pfam" id="PF00621">
    <property type="entry name" value="RhoGEF"/>
    <property type="match status" value="1"/>
</dbReference>
<dbReference type="InterPro" id="IPR052233">
    <property type="entry name" value="Rho-type_GEFs"/>
</dbReference>
<sequence length="1826" mass="201845">MRSAADRRVPPRRADSFDNNRKLDPAGPPLPPKVPLQQQSSSTAGRANDENVNPDYSSSAKDFSRYGGLVGSLPPTPAPVKAKPVSTHAVRASNEHLRPQPNPQPQPQNMLRTWSQHRQAYRAPINYDADSTVGSGSDDDDTLTHVSTGTERLPFIREETLGPPFERRPSSRQPTQVQHTRESHVPPLPPKGTPITSKQPSLRSFQQQQQPQSTPSRPLPKQSSTPPVSTPPSALAHRSLPTTPQSIIQSPPLIPPHATQGRSPSPTKQYSPASPYTRRPITTSRHQTFQSTLPTTPTGRSPPMPPAPQHAPPQPPVPPPHSFNKLGLDSFIPEDSQDSGQDSEWAPREDLKYMSLSDLKQKLPSAQPQPYAARPSLNLDTTTRILPMNPSLTSVSPSRSSHSSPLTHHHLSTPPSSTREYDDYTRLPAAAGMRISDVSPTRSAGSYSSSPVNLSPARSNDSSRSPNYGSSPGEMMSDDELYQSRGRWSQYQTQSSPVPSPPRHSSGFGYGNRNSTGYYDFDSSPSSYDNNASAIPPTPPPHTSFWKSDSSPTRSHQPNYPARANTTGRVPLSADGNLRAQCVNIVDSVHRQERRAHGSLPGGIYEETDEEYGSPFMAGNFQRDFYQTEVYDPADRSQLDLFNDPEDMEYEEYFLEEENPRTSIIPVAGTKYEYVPEPQVYGEEYEEGSDYYEQTPVPTAPLNIVKPPAPPPKPVPASPVHSSPVHSSPVHSSPAHSSPVHSPSTQSAPPPESRPESPTESATSTHADNNAMKRYGLPTSIPDTSFRAGSILRHTAPSDTDRTKANDDSLRPWALSDVYRSVRKIMSQEANFMREETVISSMGELFKKQLPMLNTIVAEDCAIAMINSFMMHGVMERIGVHVRVPEDDEKDYQTKLADMSGVLPLLAGHGCYSQCWRMKESGISSYRCYSKTCSLTARKAETRKVSMKSLQSADNWSEAVPEDVKAGLSKTEIVRQNIMFEFIALEGQYLADVKALLKNFRDVLLTPSGTRQPIVSNPKKFVKDVIQNSEEIMKVNDKYLYQPLLLRQQEDYVVSGIGDILINWIKKASGPYIKHGSGLGRALELYNDEKSTNIRFAQFVSDFLSKHPRSGILAVHTRLVRYPLLIRRMIDDGRPMAMEKTFLERACGSLSELGHSFQTTFSTAQRRYILQDLEDSIRFPDSRFRRNLELDSKNRKIMMRTAMDIRIGNGKRQALFMILLDNFLLITKEITTNVNKVRYDVVTTPIPIDLLILVSASDEGASTSGFMNLPKSATMPNLSGAMSGSSADESTKKAENKTLYPFRVRFLGRDGGMYTMYAKTSTIRENWCSSIMLAKNKHALSLVSLRSEPFALEVVSDMAFAYDGAPPELPLMATGTAIERALRKAESDQSIPARSTAEPMIKSRVNCAASFYTEDLGAYARAMTSNSQSRKAFVLVGCEFGVYLSDGTSRLWAPVLALPKVRQIQVLPEFGLAILLSDKTLMAYNLEALLVANPFELANHLLSPAARVEKWLATKKEAEVLALMPQQISETREIASFSIGVLHGRTVIVCRKRQQTTTAAGLVSGDDGVSILRVYEPIAGKSITFWAEDIAQPASDGAARYERILGLRGDVNGYAGLKSGKDLMRETDLISTPKPCLDTTVLKKMIVLHTVKGFEIMGYPSRLSAAVPDLKTGTNDHIRKLLSSSHGGRPVPLGFFKVSDNEFLLAYSTLCLKCDRTGTLSKGRVITFNGRPRQVTFAKPYILGFDKDFIEIRHVESGELKQVITGTDIRLVSAQTYVGAPNRRSAQKAGLARAREDIVFVMAHPEVAGRQLVMRIDFNREMIASA</sequence>
<dbReference type="Gene3D" id="2.30.29.30">
    <property type="entry name" value="Pleckstrin-homology domain (PH domain)/Phosphotyrosine-binding domain (PTB)"/>
    <property type="match status" value="1"/>
</dbReference>
<evidence type="ECO:0000256" key="1">
    <source>
        <dbReference type="ARBA" id="ARBA00022553"/>
    </source>
</evidence>
<dbReference type="SMART" id="SM00036">
    <property type="entry name" value="CNH"/>
    <property type="match status" value="1"/>
</dbReference>
<dbReference type="SMART" id="SM00325">
    <property type="entry name" value="RhoGEF"/>
    <property type="match status" value="1"/>
</dbReference>
<feature type="compositionally biased region" description="Polar residues" evidence="3">
    <location>
        <begin position="438"/>
        <end position="470"/>
    </location>
</feature>
<evidence type="ECO:0000313" key="6">
    <source>
        <dbReference type="EMBL" id="KAK7202728.1"/>
    </source>
</evidence>
<evidence type="ECO:0000259" key="4">
    <source>
        <dbReference type="PROSITE" id="PS50010"/>
    </source>
</evidence>
<dbReference type="PANTHER" id="PTHR46572">
    <property type="entry name" value="RHO1 GDP-GTP EXCHANGE PROTEIN 1-RELATED"/>
    <property type="match status" value="1"/>
</dbReference>
<feature type="compositionally biased region" description="Polar residues" evidence="3">
    <location>
        <begin position="545"/>
        <end position="568"/>
    </location>
</feature>
<evidence type="ECO:0000256" key="2">
    <source>
        <dbReference type="ARBA" id="ARBA00022658"/>
    </source>
</evidence>
<feature type="domain" description="CNH" evidence="5">
    <location>
        <begin position="1402"/>
        <end position="1779"/>
    </location>
</feature>
<feature type="compositionally biased region" description="Low complexity" evidence="3">
    <location>
        <begin position="199"/>
        <end position="233"/>
    </location>
</feature>
<dbReference type="PROSITE" id="PS50010">
    <property type="entry name" value="DH_2"/>
    <property type="match status" value="1"/>
</dbReference>
<keyword evidence="2" id="KW-0344">Guanine-nucleotide releasing factor</keyword>
<feature type="domain" description="DH" evidence="4">
    <location>
        <begin position="974"/>
        <end position="1160"/>
    </location>
</feature>
<dbReference type="InterPro" id="IPR011993">
    <property type="entry name" value="PH-like_dom_sf"/>
</dbReference>
<dbReference type="EMBL" id="JBBJBU010000015">
    <property type="protein sequence ID" value="KAK7202728.1"/>
    <property type="molecule type" value="Genomic_DNA"/>
</dbReference>
<organism evidence="6 7">
    <name type="scientific">Myxozyma melibiosi</name>
    <dbReference type="NCBI Taxonomy" id="54550"/>
    <lineage>
        <taxon>Eukaryota</taxon>
        <taxon>Fungi</taxon>
        <taxon>Dikarya</taxon>
        <taxon>Ascomycota</taxon>
        <taxon>Saccharomycotina</taxon>
        <taxon>Lipomycetes</taxon>
        <taxon>Lipomycetales</taxon>
        <taxon>Lipomycetaceae</taxon>
        <taxon>Myxozyma</taxon>
    </lineage>
</organism>
<keyword evidence="7" id="KW-1185">Reference proteome</keyword>
<accession>A0ABR1F0Y7</accession>
<feature type="compositionally biased region" description="Polar residues" evidence="3">
    <location>
        <begin position="260"/>
        <end position="299"/>
    </location>
</feature>
<dbReference type="Pfam" id="PF23582">
    <property type="entry name" value="WHD_RGF3"/>
    <property type="match status" value="1"/>
</dbReference>
<feature type="compositionally biased region" description="Pro residues" evidence="3">
    <location>
        <begin position="707"/>
        <end position="717"/>
    </location>
</feature>
<feature type="compositionally biased region" description="Pro residues" evidence="3">
    <location>
        <begin position="300"/>
        <end position="321"/>
    </location>
</feature>